<organism evidence="3 4">
    <name type="scientific">Infirmifilum uzonense</name>
    <dbReference type="NCBI Taxonomy" id="1550241"/>
    <lineage>
        <taxon>Archaea</taxon>
        <taxon>Thermoproteota</taxon>
        <taxon>Thermoprotei</taxon>
        <taxon>Thermofilales</taxon>
        <taxon>Thermofilaceae</taxon>
        <taxon>Infirmifilum</taxon>
    </lineage>
</organism>
<protein>
    <recommendedName>
        <fullName evidence="2">SoxA A3 domain-containing protein</fullName>
    </recommendedName>
</protein>
<dbReference type="AlphaFoldDB" id="A0A0F7FJ79"/>
<evidence type="ECO:0000313" key="4">
    <source>
        <dbReference type="Proteomes" id="UP000067434"/>
    </source>
</evidence>
<dbReference type="EMBL" id="CP009961">
    <property type="protein sequence ID" value="AKG39379.1"/>
    <property type="molecule type" value="Genomic_DNA"/>
</dbReference>
<sequence>MCEKVTLEDVDKALKEGIRDLESLKRKLRIGMGPCQGRFCIPALISYVSRKLGVPPEKLAYPIVRPPLEPVPAKLFLQVKYDEI</sequence>
<dbReference type="PATRIC" id="fig|1550241.5.peg.1049"/>
<gene>
    <name evidence="3" type="ORF">MA03_04975</name>
</gene>
<reference evidence="3 4" key="1">
    <citation type="journal article" date="2015" name="Stand. Genomic Sci.">
        <title>Complete genome sequence of and proposal of Thermofilum uzonense sp. nov. a novel hyperthermophilic crenarchaeon and emended description of the genus Thermofilum.</title>
        <authorList>
            <person name="Toshchakov S.V."/>
            <person name="Korzhenkov A.A."/>
            <person name="Samarov N.I."/>
            <person name="Mazunin I.O."/>
            <person name="Mozhey O.I."/>
            <person name="Shmyr I.S."/>
            <person name="Derbikova K.S."/>
            <person name="Taranov E.A."/>
            <person name="Dominova I.N."/>
            <person name="Bonch-Osmolovskaya E.A."/>
            <person name="Patrushev M.V."/>
            <person name="Podosokorskaya O.A."/>
            <person name="Kublanov I.V."/>
        </authorList>
    </citation>
    <scope>NUCLEOTIDE SEQUENCE [LARGE SCALE GENOMIC DNA]</scope>
    <source>
        <strain evidence="3 4">1807-2</strain>
    </source>
</reference>
<proteinExistence type="predicted"/>
<keyword evidence="1" id="KW-0560">Oxidoreductase</keyword>
<dbReference type="InterPro" id="IPR041854">
    <property type="entry name" value="BFD-like_2Fe2S-bd_dom_sf"/>
</dbReference>
<evidence type="ECO:0000313" key="3">
    <source>
        <dbReference type="EMBL" id="AKG39379.1"/>
    </source>
</evidence>
<evidence type="ECO:0000259" key="2">
    <source>
        <dbReference type="Pfam" id="PF17806"/>
    </source>
</evidence>
<dbReference type="Pfam" id="PF17806">
    <property type="entry name" value="SO_alpha_A3"/>
    <property type="match status" value="1"/>
</dbReference>
<dbReference type="Gene3D" id="1.10.10.1100">
    <property type="entry name" value="BFD-like [2Fe-2S]-binding domain"/>
    <property type="match status" value="1"/>
</dbReference>
<name>A0A0F7FJ79_9CREN</name>
<keyword evidence="4" id="KW-1185">Reference proteome</keyword>
<accession>A0A0F7FJ79</accession>
<dbReference type="KEGG" id="thf:MA03_04975"/>
<feature type="domain" description="SoxA A3" evidence="2">
    <location>
        <begin position="3"/>
        <end position="73"/>
    </location>
</feature>
<dbReference type="STRING" id="1550241.MA03_04975"/>
<dbReference type="Proteomes" id="UP000067434">
    <property type="component" value="Chromosome"/>
</dbReference>
<dbReference type="HOGENOM" id="CLU_172457_1_0_2"/>
<evidence type="ECO:0000256" key="1">
    <source>
        <dbReference type="ARBA" id="ARBA00023002"/>
    </source>
</evidence>
<dbReference type="CDD" id="cd19946">
    <property type="entry name" value="GlpA-like_Fer2_BFD-like"/>
    <property type="match status" value="1"/>
</dbReference>
<dbReference type="InterPro" id="IPR041117">
    <property type="entry name" value="SoxA_A3"/>
</dbReference>
<dbReference type="GO" id="GO:0016491">
    <property type="term" value="F:oxidoreductase activity"/>
    <property type="evidence" value="ECO:0007669"/>
    <property type="project" value="UniProtKB-KW"/>
</dbReference>